<dbReference type="AlphaFoldDB" id="A0A6A0BBJ4"/>
<accession>A0A6A0BBJ4</accession>
<keyword evidence="2" id="KW-1185">Reference proteome</keyword>
<reference evidence="1 2" key="1">
    <citation type="submission" date="2020-02" db="EMBL/GenBank/DDBJ databases">
        <title>Draft genome sequence of Lactococcus sp. Hs30E4-3.</title>
        <authorList>
            <person name="Noda S."/>
            <person name="Yuki M."/>
            <person name="Ohkuma M."/>
        </authorList>
    </citation>
    <scope>NUCLEOTIDE SEQUENCE [LARGE SCALE GENOMIC DNA]</scope>
    <source>
        <strain evidence="1 2">Hs30E4-3</strain>
    </source>
</reference>
<comment type="caution">
    <text evidence="1">The sequence shown here is derived from an EMBL/GenBank/DDBJ whole genome shotgun (WGS) entry which is preliminary data.</text>
</comment>
<dbReference type="Proteomes" id="UP000480303">
    <property type="component" value="Unassembled WGS sequence"/>
</dbReference>
<evidence type="ECO:0000313" key="1">
    <source>
        <dbReference type="EMBL" id="GFH42750.1"/>
    </source>
</evidence>
<dbReference type="RefSeq" id="WP_172209053.1">
    <property type="nucleotide sequence ID" value="NZ_BLLI01000037.1"/>
</dbReference>
<proteinExistence type="predicted"/>
<dbReference type="EMBL" id="BLLI01000037">
    <property type="protein sequence ID" value="GFH42750.1"/>
    <property type="molecule type" value="Genomic_DNA"/>
</dbReference>
<evidence type="ECO:0000313" key="2">
    <source>
        <dbReference type="Proteomes" id="UP000480303"/>
    </source>
</evidence>
<gene>
    <name evidence="1" type="ORF">Hs30E_13010</name>
</gene>
<sequence length="92" mass="9826">MTLTKITSQGTLNASSTINDVDAVYFSANINTDGSFNFSVVGDNADAIFDTDKKVSTEIKADVNAFISATYEQAQTQRASYTPEAVQTATTD</sequence>
<protein>
    <submittedName>
        <fullName evidence="1">Uncharacterized protein</fullName>
    </submittedName>
</protein>
<name>A0A6A0BBJ4_9LACT</name>
<organism evidence="1 2">
    <name type="scientific">Pseudolactococcus hodotermopsidis</name>
    <dbReference type="NCBI Taxonomy" id="2709157"/>
    <lineage>
        <taxon>Bacteria</taxon>
        <taxon>Bacillati</taxon>
        <taxon>Bacillota</taxon>
        <taxon>Bacilli</taxon>
        <taxon>Lactobacillales</taxon>
        <taxon>Streptococcaceae</taxon>
        <taxon>Pseudolactococcus</taxon>
    </lineage>
</organism>